<organism evidence="2 3">
    <name type="scientific">Aspergillus brasiliensis</name>
    <dbReference type="NCBI Taxonomy" id="319629"/>
    <lineage>
        <taxon>Eukaryota</taxon>
        <taxon>Fungi</taxon>
        <taxon>Dikarya</taxon>
        <taxon>Ascomycota</taxon>
        <taxon>Pezizomycotina</taxon>
        <taxon>Eurotiomycetes</taxon>
        <taxon>Eurotiomycetidae</taxon>
        <taxon>Eurotiales</taxon>
        <taxon>Aspergillaceae</taxon>
        <taxon>Aspergillus</taxon>
        <taxon>Aspergillus subgen. Circumdati</taxon>
    </lineage>
</organism>
<keyword evidence="1" id="KW-0812">Transmembrane</keyword>
<evidence type="ECO:0000313" key="2">
    <source>
        <dbReference type="EMBL" id="GKZ25769.1"/>
    </source>
</evidence>
<sequence>MRLAGICIDSLRRHGATVASAYSSSKVVILMLPLVLGNFLVGMDVSSLDQMCGLLFLAFRWYTPEFPRMPSSFDGFTRTIEVISNNDNQLSMNKLVDTPGIC</sequence>
<feature type="transmembrane region" description="Helical" evidence="1">
    <location>
        <begin position="21"/>
        <end position="41"/>
    </location>
</feature>
<name>A0A9W5YXV3_9EURO</name>
<proteinExistence type="predicted"/>
<accession>A0A9W5YXV3</accession>
<dbReference type="Proteomes" id="UP001143548">
    <property type="component" value="Unassembled WGS sequence"/>
</dbReference>
<keyword evidence="1" id="KW-0472">Membrane</keyword>
<keyword evidence="1" id="KW-1133">Transmembrane helix</keyword>
<dbReference type="EMBL" id="BROQ01000122">
    <property type="protein sequence ID" value="GKZ25769.1"/>
    <property type="molecule type" value="Genomic_DNA"/>
</dbReference>
<evidence type="ECO:0000256" key="1">
    <source>
        <dbReference type="SAM" id="Phobius"/>
    </source>
</evidence>
<dbReference type="AlphaFoldDB" id="A0A9W5YXV3"/>
<reference evidence="2" key="1">
    <citation type="submission" date="2022-07" db="EMBL/GenBank/DDBJ databases">
        <title>Taxonomy of Aspergillus series Nigri: significant species reduction supported by multi-species coalescent approaches.</title>
        <authorList>
            <person name="Bian C."/>
            <person name="Kusuya Y."/>
            <person name="Sklenar F."/>
            <person name="D'hooge E."/>
            <person name="Yaguchi T."/>
            <person name="Takahashi H."/>
            <person name="Hubka V."/>
        </authorList>
    </citation>
    <scope>NUCLEOTIDE SEQUENCE</scope>
    <source>
        <strain evidence="2">CBS 733.88</strain>
    </source>
</reference>
<protein>
    <submittedName>
        <fullName evidence="2">Uncharacterized protein</fullName>
    </submittedName>
</protein>
<evidence type="ECO:0000313" key="3">
    <source>
        <dbReference type="Proteomes" id="UP001143548"/>
    </source>
</evidence>
<comment type="caution">
    <text evidence="2">The sequence shown here is derived from an EMBL/GenBank/DDBJ whole genome shotgun (WGS) entry which is preliminary data.</text>
</comment>
<gene>
    <name evidence="2" type="ORF">AbraCBS73388_001580</name>
</gene>